<keyword evidence="4" id="KW-1185">Reference proteome</keyword>
<sequence>MRVRRWRDFDVPCHGEQGCPGPVREPLPGRDKSRRGAPDHGRVLLSWAGGPLSRRLRGTPERKDREKRSYIQWIWRQKVRPGSKREALQKYIQRTDAKESGRVSSRQSSIAISSALEGSSARLASEGSCVRLRAVEVTRLETAQEPSDADLLAVSMELDTEAPSSSAPEVPAPPQRSLPTAEPEKQPVPTADVLLPEGWKQTLPREQHQWVSRALFTREQSGRPVLPKNLCLWWSTPGPWLVYAQPPSSPDAFFHSRMFLWMPYRVYAFKLLCAQPSAVGWAISCGLYRTVLDFSGWYFMATQQLPCSTSGTSWSSGWTCGTSCDGSLQVSPRTVTSCTASSWATSASASNQLSEQLLRLQLVEDYTRPGEYSGELIGMEYLYSQTGVVLHEDLGRDPDTPDGLSDEDLPELEDKGFKDVDMEFDEFADPTCSEHSLAPLPPLHRTAVGPHSPAASPRTWPSPLKAWDLMVLQDTITVNLANSLVDLRHQAFVPKQRVDSIVALWDKLPDVQIQSACVCSVVCLTPAETAPEETPGPQPPIFISSEGEDEGHLPFLSLPESSQHQCEVLREDEGEESEDESNDDDDDDDD</sequence>
<feature type="region of interest" description="Disordered" evidence="1">
    <location>
        <begin position="528"/>
        <end position="590"/>
    </location>
</feature>
<name>A0AAD9E1X7_9TELE</name>
<dbReference type="PANTHER" id="PTHR24401">
    <property type="entry name" value="SI:CH211-243P7.3-RELATED"/>
    <property type="match status" value="1"/>
</dbReference>
<reference evidence="3" key="1">
    <citation type="submission" date="2023-03" db="EMBL/GenBank/DDBJ databases">
        <title>Electrophorus voltai genome.</title>
        <authorList>
            <person name="Bian C."/>
        </authorList>
    </citation>
    <scope>NUCLEOTIDE SEQUENCE</scope>
    <source>
        <strain evidence="3">CB-2022</strain>
        <tissue evidence="3">Muscle</tissue>
    </source>
</reference>
<dbReference type="Proteomes" id="UP001239994">
    <property type="component" value="Unassembled WGS sequence"/>
</dbReference>
<comment type="caution">
    <text evidence="3">The sequence shown here is derived from an EMBL/GenBank/DDBJ whole genome shotgun (WGS) entry which is preliminary data.</text>
</comment>
<feature type="compositionally biased region" description="Acidic residues" evidence="1">
    <location>
        <begin position="570"/>
        <end position="590"/>
    </location>
</feature>
<proteinExistence type="predicted"/>
<accession>A0AAD9E1X7</accession>
<evidence type="ECO:0000313" key="3">
    <source>
        <dbReference type="EMBL" id="KAK1803985.1"/>
    </source>
</evidence>
<evidence type="ECO:0000256" key="1">
    <source>
        <dbReference type="SAM" id="MobiDB-lite"/>
    </source>
</evidence>
<feature type="region of interest" description="Disordered" evidence="1">
    <location>
        <begin position="1"/>
        <end position="44"/>
    </location>
</feature>
<dbReference type="AlphaFoldDB" id="A0AAD9E1X7"/>
<gene>
    <name evidence="3" type="ORF">P4O66_003920</name>
</gene>
<dbReference type="Pfam" id="PF20499">
    <property type="entry name" value="DUF6729"/>
    <property type="match status" value="1"/>
</dbReference>
<dbReference type="EMBL" id="JAROKS010000004">
    <property type="protein sequence ID" value="KAK1803985.1"/>
    <property type="molecule type" value="Genomic_DNA"/>
</dbReference>
<feature type="domain" description="DUF6729" evidence="2">
    <location>
        <begin position="199"/>
        <end position="312"/>
    </location>
</feature>
<dbReference type="PANTHER" id="PTHR24401:SF29">
    <property type="entry name" value="SI:CH211-243P7.3-RELATED"/>
    <property type="match status" value="1"/>
</dbReference>
<organism evidence="3 4">
    <name type="scientific">Electrophorus voltai</name>
    <dbReference type="NCBI Taxonomy" id="2609070"/>
    <lineage>
        <taxon>Eukaryota</taxon>
        <taxon>Metazoa</taxon>
        <taxon>Chordata</taxon>
        <taxon>Craniata</taxon>
        <taxon>Vertebrata</taxon>
        <taxon>Euteleostomi</taxon>
        <taxon>Actinopterygii</taxon>
        <taxon>Neopterygii</taxon>
        <taxon>Teleostei</taxon>
        <taxon>Ostariophysi</taxon>
        <taxon>Gymnotiformes</taxon>
        <taxon>Gymnotoidei</taxon>
        <taxon>Gymnotidae</taxon>
        <taxon>Electrophorus</taxon>
    </lineage>
</organism>
<evidence type="ECO:0000313" key="4">
    <source>
        <dbReference type="Proteomes" id="UP001239994"/>
    </source>
</evidence>
<protein>
    <recommendedName>
        <fullName evidence="2">DUF6729 domain-containing protein</fullName>
    </recommendedName>
</protein>
<feature type="region of interest" description="Disordered" evidence="1">
    <location>
        <begin position="159"/>
        <end position="187"/>
    </location>
</feature>
<feature type="compositionally biased region" description="Basic and acidic residues" evidence="1">
    <location>
        <begin position="27"/>
        <end position="42"/>
    </location>
</feature>
<dbReference type="InterPro" id="IPR046616">
    <property type="entry name" value="DUF6729"/>
</dbReference>
<evidence type="ECO:0000259" key="2">
    <source>
        <dbReference type="Pfam" id="PF20499"/>
    </source>
</evidence>
<feature type="compositionally biased region" description="Basic and acidic residues" evidence="1">
    <location>
        <begin position="1"/>
        <end position="13"/>
    </location>
</feature>